<accession>A0A9D5CYE3</accession>
<gene>
    <name evidence="2" type="ORF">J5N97_009519</name>
</gene>
<proteinExistence type="predicted"/>
<feature type="compositionally biased region" description="Basic residues" evidence="1">
    <location>
        <begin position="431"/>
        <end position="445"/>
    </location>
</feature>
<dbReference type="Proteomes" id="UP001085076">
    <property type="component" value="Miscellaneous, Linkage group lg02"/>
</dbReference>
<organism evidence="2 3">
    <name type="scientific">Dioscorea zingiberensis</name>
    <dbReference type="NCBI Taxonomy" id="325984"/>
    <lineage>
        <taxon>Eukaryota</taxon>
        <taxon>Viridiplantae</taxon>
        <taxon>Streptophyta</taxon>
        <taxon>Embryophyta</taxon>
        <taxon>Tracheophyta</taxon>
        <taxon>Spermatophyta</taxon>
        <taxon>Magnoliopsida</taxon>
        <taxon>Liliopsida</taxon>
        <taxon>Dioscoreales</taxon>
        <taxon>Dioscoreaceae</taxon>
        <taxon>Dioscorea</taxon>
    </lineage>
</organism>
<name>A0A9D5CYE3_9LILI</name>
<dbReference type="AlphaFoldDB" id="A0A9D5CYE3"/>
<dbReference type="OrthoDB" id="1927237at2759"/>
<dbReference type="PANTHER" id="PTHR37766:SF1">
    <property type="entry name" value="OS01G0897100 PROTEIN"/>
    <property type="match status" value="1"/>
</dbReference>
<evidence type="ECO:0000256" key="1">
    <source>
        <dbReference type="SAM" id="MobiDB-lite"/>
    </source>
</evidence>
<evidence type="ECO:0000313" key="3">
    <source>
        <dbReference type="Proteomes" id="UP001085076"/>
    </source>
</evidence>
<dbReference type="EMBL" id="JAGGNH010000002">
    <property type="protein sequence ID" value="KAJ0981264.1"/>
    <property type="molecule type" value="Genomic_DNA"/>
</dbReference>
<keyword evidence="3" id="KW-1185">Reference proteome</keyword>
<comment type="caution">
    <text evidence="2">The sequence shown here is derived from an EMBL/GenBank/DDBJ whole genome shotgun (WGS) entry which is preliminary data.</text>
</comment>
<reference evidence="2" key="1">
    <citation type="submission" date="2021-03" db="EMBL/GenBank/DDBJ databases">
        <authorList>
            <person name="Li Z."/>
            <person name="Yang C."/>
        </authorList>
    </citation>
    <scope>NUCLEOTIDE SEQUENCE</scope>
    <source>
        <strain evidence="2">Dzin_1.0</strain>
        <tissue evidence="2">Leaf</tissue>
    </source>
</reference>
<sequence length="513" mass="59759">MVQLYLSKAAADMSGDGDSVKERLSLLQRLESIIWSIITSGGRYEARLWLCNTISCIQCITPNNQRELFLDLMTSKPPKHDVAAQLLRMILEKSPEKVGPVIAKKSYLLEKFFEGNPRRILQWFDNFAGAGESGHRKGARALSQFAFVNRDICWEELEWKGRHGQSPAVVATKPHYFHDLDVLRTVENFLEYVPDFWSSNELAESLRDGEIFKIDTQYFVDQFIKLLYEENLEDLWVVVEKFLTEEQYSYLCQHLLILLDEHGLLAFLNSISRYIFTGVQCKDYGYQSSWLEYLLLSSTDITLNELFLLNAVISHGRKILHLLNDEEHTEENGRVEELLRAASMFSDADHWTLIRECITMRKKVAMKWIGLHSWSLHYILSKECKTRESCESIFIRNGIGFRKADDYTLVSYDSYPKTYGSAIDDKDSRRVGGKKRKRDKKKRKRNKDDHEEWNSDGLDEFKTSNGQQSLKLEERSWLLSTDGYLCAWHTADLPEHLSSYCFLTWMKCIYSKC</sequence>
<dbReference type="PANTHER" id="PTHR37766">
    <property type="entry name" value="OS01G0897100 PROTEIN"/>
    <property type="match status" value="1"/>
</dbReference>
<protein>
    <submittedName>
        <fullName evidence="2">Uncharacterized protein</fullName>
    </submittedName>
</protein>
<evidence type="ECO:0000313" key="2">
    <source>
        <dbReference type="EMBL" id="KAJ0981264.1"/>
    </source>
</evidence>
<reference evidence="2" key="2">
    <citation type="journal article" date="2022" name="Hortic Res">
        <title>The genome of Dioscorea zingiberensis sheds light on the biosynthesis, origin and evolution of the medicinally important diosgenin saponins.</title>
        <authorList>
            <person name="Li Y."/>
            <person name="Tan C."/>
            <person name="Li Z."/>
            <person name="Guo J."/>
            <person name="Li S."/>
            <person name="Chen X."/>
            <person name="Wang C."/>
            <person name="Dai X."/>
            <person name="Yang H."/>
            <person name="Song W."/>
            <person name="Hou L."/>
            <person name="Xu J."/>
            <person name="Tong Z."/>
            <person name="Xu A."/>
            <person name="Yuan X."/>
            <person name="Wang W."/>
            <person name="Yang Q."/>
            <person name="Chen L."/>
            <person name="Sun Z."/>
            <person name="Wang K."/>
            <person name="Pan B."/>
            <person name="Chen J."/>
            <person name="Bao Y."/>
            <person name="Liu F."/>
            <person name="Qi X."/>
            <person name="Gang D.R."/>
            <person name="Wen J."/>
            <person name="Li J."/>
        </authorList>
    </citation>
    <scope>NUCLEOTIDE SEQUENCE</scope>
    <source>
        <strain evidence="2">Dzin_1.0</strain>
    </source>
</reference>
<feature type="region of interest" description="Disordered" evidence="1">
    <location>
        <begin position="426"/>
        <end position="453"/>
    </location>
</feature>